<proteinExistence type="predicted"/>
<sequence length="206" mass="23984">MLFMFFYLMVDFAFSAQQNLIDLPFNASYILQDKSNSSIPKYRVGTAFSILLGISNREIEDLRISSITANLTSIMNPKYQPIEIFKSETESEIKINEDKTISIEMKVPQYVEPLNYRIVVTVGYHSGFGEIEDQSFVIVDEEIKVLSHKIEISKETKIFYFSIFVLLLFRFKKTILSIFAKKEKIVQRDKNTDKKLTKEQVLDSFK</sequence>
<feature type="signal peptide" evidence="2">
    <location>
        <begin position="1"/>
        <end position="15"/>
    </location>
</feature>
<keyword evidence="2" id="KW-0732">Signal</keyword>
<feature type="chain" id="PRO_5045335287" evidence="2">
    <location>
        <begin position="16"/>
        <end position="206"/>
    </location>
</feature>
<evidence type="ECO:0000313" key="3">
    <source>
        <dbReference type="EMBL" id="MES1919080.1"/>
    </source>
</evidence>
<accession>A0ABV2AHE2</accession>
<keyword evidence="1" id="KW-1133">Transmembrane helix</keyword>
<evidence type="ECO:0000256" key="2">
    <source>
        <dbReference type="SAM" id="SignalP"/>
    </source>
</evidence>
<dbReference type="EMBL" id="JBDODL010000193">
    <property type="protein sequence ID" value="MES1919080.1"/>
    <property type="molecule type" value="Genomic_DNA"/>
</dbReference>
<keyword evidence="4" id="KW-1185">Reference proteome</keyword>
<evidence type="ECO:0000256" key="1">
    <source>
        <dbReference type="SAM" id="Phobius"/>
    </source>
</evidence>
<name>A0ABV2AHE2_9EUKA</name>
<dbReference type="Proteomes" id="UP001439008">
    <property type="component" value="Unassembled WGS sequence"/>
</dbReference>
<evidence type="ECO:0000313" key="4">
    <source>
        <dbReference type="Proteomes" id="UP001439008"/>
    </source>
</evidence>
<keyword evidence="1" id="KW-0472">Membrane</keyword>
<comment type="caution">
    <text evidence="3">The sequence shown here is derived from an EMBL/GenBank/DDBJ whole genome shotgun (WGS) entry which is preliminary data.</text>
</comment>
<organism evidence="3 4">
    <name type="scientific">Bonamia ostreae</name>
    <dbReference type="NCBI Taxonomy" id="126728"/>
    <lineage>
        <taxon>Eukaryota</taxon>
        <taxon>Sar</taxon>
        <taxon>Rhizaria</taxon>
        <taxon>Endomyxa</taxon>
        <taxon>Ascetosporea</taxon>
        <taxon>Haplosporida</taxon>
        <taxon>Bonamia</taxon>
    </lineage>
</organism>
<protein>
    <submittedName>
        <fullName evidence="3">Uncharacterized protein</fullName>
    </submittedName>
</protein>
<gene>
    <name evidence="3" type="ORF">MHBO_000949</name>
</gene>
<keyword evidence="1" id="KW-0812">Transmembrane</keyword>
<reference evidence="3 4" key="1">
    <citation type="journal article" date="2024" name="BMC Biol.">
        <title>Comparative genomics of Ascetosporea gives new insight into the evolutionary basis for animal parasitism in Rhizaria.</title>
        <authorList>
            <person name="Hiltunen Thoren M."/>
            <person name="Onut-Brannstrom I."/>
            <person name="Alfjorden A."/>
            <person name="Peckova H."/>
            <person name="Swords F."/>
            <person name="Hooper C."/>
            <person name="Holzer A.S."/>
            <person name="Bass D."/>
            <person name="Burki F."/>
        </authorList>
    </citation>
    <scope>NUCLEOTIDE SEQUENCE [LARGE SCALE GENOMIC DNA]</scope>
    <source>
        <strain evidence="3">20-A016</strain>
    </source>
</reference>
<feature type="transmembrane region" description="Helical" evidence="1">
    <location>
        <begin position="158"/>
        <end position="180"/>
    </location>
</feature>